<feature type="transmembrane region" description="Helical" evidence="7">
    <location>
        <begin position="579"/>
        <end position="596"/>
    </location>
</feature>
<evidence type="ECO:0000256" key="1">
    <source>
        <dbReference type="ARBA" id="ARBA00004651"/>
    </source>
</evidence>
<feature type="transmembrane region" description="Helical" evidence="7">
    <location>
        <begin position="351"/>
        <end position="371"/>
    </location>
</feature>
<feature type="transmembrane region" description="Helical" evidence="7">
    <location>
        <begin position="115"/>
        <end position="134"/>
    </location>
</feature>
<name>A0ABV7DM40_9HYPH</name>
<feature type="region of interest" description="Disordered" evidence="6">
    <location>
        <begin position="649"/>
        <end position="674"/>
    </location>
</feature>
<dbReference type="Pfam" id="PF03772">
    <property type="entry name" value="Competence"/>
    <property type="match status" value="1"/>
</dbReference>
<dbReference type="PANTHER" id="PTHR30619">
    <property type="entry name" value="DNA INTERNALIZATION/COMPETENCE PROTEIN COMEC/REC2"/>
    <property type="match status" value="1"/>
</dbReference>
<feature type="transmembrane region" description="Helical" evidence="7">
    <location>
        <begin position="495"/>
        <end position="515"/>
    </location>
</feature>
<evidence type="ECO:0000256" key="4">
    <source>
        <dbReference type="ARBA" id="ARBA00022989"/>
    </source>
</evidence>
<comment type="caution">
    <text evidence="9">The sequence shown here is derived from an EMBL/GenBank/DDBJ whole genome shotgun (WGS) entry which is preliminary data.</text>
</comment>
<reference evidence="10" key="1">
    <citation type="journal article" date="2019" name="Int. J. Syst. Evol. Microbiol.">
        <title>The Global Catalogue of Microorganisms (GCM) 10K type strain sequencing project: providing services to taxonomists for standard genome sequencing and annotation.</title>
        <authorList>
            <consortium name="The Broad Institute Genomics Platform"/>
            <consortium name="The Broad Institute Genome Sequencing Center for Infectious Disease"/>
            <person name="Wu L."/>
            <person name="Ma J."/>
        </authorList>
    </citation>
    <scope>NUCLEOTIDE SEQUENCE [LARGE SCALE GENOMIC DNA]</scope>
    <source>
        <strain evidence="10">KCTC 52677</strain>
    </source>
</reference>
<accession>A0ABV7DM40</accession>
<comment type="subcellular location">
    <subcellularLocation>
        <location evidence="1">Cell membrane</location>
        <topology evidence="1">Multi-pass membrane protein</topology>
    </subcellularLocation>
</comment>
<feature type="region of interest" description="Disordered" evidence="6">
    <location>
        <begin position="1"/>
        <end position="36"/>
    </location>
</feature>
<evidence type="ECO:0000313" key="10">
    <source>
        <dbReference type="Proteomes" id="UP001595377"/>
    </source>
</evidence>
<dbReference type="PANTHER" id="PTHR30619:SF1">
    <property type="entry name" value="RECOMBINATION PROTEIN 2"/>
    <property type="match status" value="1"/>
</dbReference>
<evidence type="ECO:0000313" key="9">
    <source>
        <dbReference type="EMBL" id="MFC3076081.1"/>
    </source>
</evidence>
<evidence type="ECO:0000256" key="2">
    <source>
        <dbReference type="ARBA" id="ARBA00022475"/>
    </source>
</evidence>
<organism evidence="9 10">
    <name type="scientific">Shinella pollutisoli</name>
    <dbReference type="NCBI Taxonomy" id="2250594"/>
    <lineage>
        <taxon>Bacteria</taxon>
        <taxon>Pseudomonadati</taxon>
        <taxon>Pseudomonadota</taxon>
        <taxon>Alphaproteobacteria</taxon>
        <taxon>Hyphomicrobiales</taxon>
        <taxon>Rhizobiaceae</taxon>
        <taxon>Shinella</taxon>
    </lineage>
</organism>
<evidence type="ECO:0000256" key="6">
    <source>
        <dbReference type="SAM" id="MobiDB-lite"/>
    </source>
</evidence>
<dbReference type="NCBIfam" id="TIGR00360">
    <property type="entry name" value="ComEC_N-term"/>
    <property type="match status" value="1"/>
</dbReference>
<feature type="transmembrane region" description="Helical" evidence="7">
    <location>
        <begin position="464"/>
        <end position="483"/>
    </location>
</feature>
<dbReference type="EMBL" id="JBHRSP010000047">
    <property type="protein sequence ID" value="MFC3076081.1"/>
    <property type="molecule type" value="Genomic_DNA"/>
</dbReference>
<feature type="transmembrane region" description="Helical" evidence="7">
    <location>
        <begin position="309"/>
        <end position="330"/>
    </location>
</feature>
<feature type="transmembrane region" description="Helical" evidence="7">
    <location>
        <begin position="554"/>
        <end position="572"/>
    </location>
</feature>
<evidence type="ECO:0000256" key="5">
    <source>
        <dbReference type="ARBA" id="ARBA00023136"/>
    </source>
</evidence>
<keyword evidence="2" id="KW-1003">Cell membrane</keyword>
<feature type="transmembrane region" description="Helical" evidence="7">
    <location>
        <begin position="399"/>
        <end position="414"/>
    </location>
</feature>
<dbReference type="Proteomes" id="UP001595377">
    <property type="component" value="Unassembled WGS sequence"/>
</dbReference>
<gene>
    <name evidence="9" type="ORF">ACFOHH_23410</name>
</gene>
<dbReference type="RefSeq" id="WP_257318301.1">
    <property type="nucleotide sequence ID" value="NZ_JANFDG010000048.1"/>
</dbReference>
<dbReference type="InterPro" id="IPR004477">
    <property type="entry name" value="ComEC_N"/>
</dbReference>
<proteinExistence type="predicted"/>
<feature type="domain" description="ComEC/Rec2-related protein" evidence="8">
    <location>
        <begin position="289"/>
        <end position="574"/>
    </location>
</feature>
<keyword evidence="3 7" id="KW-0812">Transmembrane</keyword>
<evidence type="ECO:0000259" key="8">
    <source>
        <dbReference type="Pfam" id="PF03772"/>
    </source>
</evidence>
<protein>
    <submittedName>
        <fullName evidence="9">ComEC/Rec2 family competence protein</fullName>
    </submittedName>
</protein>
<keyword evidence="10" id="KW-1185">Reference proteome</keyword>
<sequence>MADTEVAEAGGAREADAWRPAGVAPPPSLPAEAKSRAGPVVRRLAARLPRPRWPGEAFAEERAHGHFFLFVPVFLGIGAALWFSAADEPSPVAVGLFLLAVVWPAWRLRHREDWTALAAGAAVLVPAGMLLAAAESARLSTVILDSPVTTHVTGRVLSRESDERGAIRYRVALSATREPVLKRPPSVVTLVARSAHEPVAIGGGIAGRARLGPPSGPALSGLNDFAFDAYFAGTGAVGFFYRAPEAVAATGEAGLEARIRQRIAGWRTGLTEHIRGRIGGDAGAIAAALVTAEQRAIGEETVEALRQAGLAHVLAISGLNMVLAAGTFLVGARGVMALIPGFCERYSAKKIAAIGALVMVTLYILVSGGAISAVRSWIMIVVMLVAVLFGRSAISLRNVALSAIVILVATPSAVTGPGFQMSYAATLGLVAGYAALRERPVRHEPPRGLVGLARGGLGRFFRDLFLSSLIGGVATLIYSIGYFHRIPAYGLAGNLVAMPVIGLVVMPFGLVAMLLMPFGLDAVPFAVMGQGIDAMIALSKWVAGWKGEIVTGRIPASAFLMIGIGGGLVCILRTRLRHAGTGLVLAGIAIALWPGGAKPPEVLVSEDGRLVAVLRDDNAATNRARPPDFIYAQWRRALRLADHVAPQTRRTEGLLSEEKDADAGTAKRPQRRKIADRAKARDALAAALAAARAEGRFVCEAKTFCAAVSPSGWRIVAVEEPAFLGTACDGADLVVVPIPLRIEACRSGARLVTARHLRRTGALEIRPGRDAAGFAAAETTAAVTTLSRPWARHRTYDWRSGRSETAGNQL</sequence>
<dbReference type="InterPro" id="IPR052159">
    <property type="entry name" value="Competence_DNA_uptake"/>
</dbReference>
<evidence type="ECO:0000256" key="7">
    <source>
        <dbReference type="SAM" id="Phobius"/>
    </source>
</evidence>
<feature type="transmembrane region" description="Helical" evidence="7">
    <location>
        <begin position="377"/>
        <end position="394"/>
    </location>
</feature>
<feature type="transmembrane region" description="Helical" evidence="7">
    <location>
        <begin position="91"/>
        <end position="108"/>
    </location>
</feature>
<keyword evidence="4 7" id="KW-1133">Transmembrane helix</keyword>
<evidence type="ECO:0000256" key="3">
    <source>
        <dbReference type="ARBA" id="ARBA00022692"/>
    </source>
</evidence>
<feature type="compositionally biased region" description="Basic and acidic residues" evidence="6">
    <location>
        <begin position="649"/>
        <end position="662"/>
    </location>
</feature>
<keyword evidence="5 7" id="KW-0472">Membrane</keyword>
<feature type="transmembrane region" description="Helical" evidence="7">
    <location>
        <begin position="67"/>
        <end position="85"/>
    </location>
</feature>